<feature type="compositionally biased region" description="Polar residues" evidence="5">
    <location>
        <begin position="34"/>
        <end position="53"/>
    </location>
</feature>
<evidence type="ECO:0000256" key="5">
    <source>
        <dbReference type="SAM" id="MobiDB-lite"/>
    </source>
</evidence>
<evidence type="ECO:0000313" key="9">
    <source>
        <dbReference type="Proteomes" id="UP000078397"/>
    </source>
</evidence>
<protein>
    <submittedName>
        <fullName evidence="8">Tetracycline efflux protein</fullName>
    </submittedName>
</protein>
<dbReference type="Proteomes" id="UP000078397">
    <property type="component" value="Unassembled WGS sequence"/>
</dbReference>
<feature type="transmembrane region" description="Helical" evidence="6">
    <location>
        <begin position="208"/>
        <end position="228"/>
    </location>
</feature>
<dbReference type="PANTHER" id="PTHR23501:SF39">
    <property type="entry name" value="MULTIDRUG TRANSPORTER, PUTATIVE (AFU_ORTHOLOGUE AFUA_1G05010)-RELATED"/>
    <property type="match status" value="1"/>
</dbReference>
<dbReference type="PROSITE" id="PS50850">
    <property type="entry name" value="MFS"/>
    <property type="match status" value="1"/>
</dbReference>
<feature type="transmembrane region" description="Helical" evidence="6">
    <location>
        <begin position="234"/>
        <end position="257"/>
    </location>
</feature>
<feature type="transmembrane region" description="Helical" evidence="6">
    <location>
        <begin position="291"/>
        <end position="311"/>
    </location>
</feature>
<feature type="transmembrane region" description="Helical" evidence="6">
    <location>
        <begin position="494"/>
        <end position="517"/>
    </location>
</feature>
<dbReference type="Pfam" id="PF07690">
    <property type="entry name" value="MFS_1"/>
    <property type="match status" value="1"/>
</dbReference>
<evidence type="ECO:0000256" key="4">
    <source>
        <dbReference type="ARBA" id="ARBA00023136"/>
    </source>
</evidence>
<feature type="transmembrane region" description="Helical" evidence="6">
    <location>
        <begin position="317"/>
        <end position="339"/>
    </location>
</feature>
<feature type="transmembrane region" description="Helical" evidence="6">
    <location>
        <begin position="117"/>
        <end position="137"/>
    </location>
</feature>
<evidence type="ECO:0000256" key="6">
    <source>
        <dbReference type="SAM" id="Phobius"/>
    </source>
</evidence>
<dbReference type="PANTHER" id="PTHR23501">
    <property type="entry name" value="MAJOR FACILITATOR SUPERFAMILY"/>
    <property type="match status" value="1"/>
</dbReference>
<sequence length="606" mass="66845">MIYLYRKVKNSRKQRQHAALEEYSDHGLAHGHELQSTTGATSQSALNTPQNQAVDAKTDKKKKILTAEEKAENKRRNIYRWKLVLGLFGPFALQALDTTIVASALTRIAEDFHEIKQLNWIISSFNLTSAAFLFFWAQLADIFGRHATVQAAIIVMMVGSAICTGAPTSSFSVLLLGRAIQGIGCSGVNISVRTILADRVSLAEFATNWTIFVLISGVSFGLGPLIGGYLSQTSWRWCFGINLPIAFASIFLVAFLLRKELVGPQPLPELRETDTSSTRGRFFARLATIDFGGQMLFLWGLGLLLLALTWGGSTYSWNSAAVLAPLVIGAVLAIAWIVYERSMSPGQTMSRVFPRQRAMMPWDILSQRDNLLVFLINFGGGMAMFAVMYFSDLYFTLVDGKSSSEAGLALLYYMPGLTVGVYMAIVASNVWPRQTFPPLVLGTTTTAVGITVLAWAIKEHNSKVVYGMMALIGHGVALRLNPASLHCLGYFPDMTAKITCLSSFAIPFGGLVGLTIMSTVFNNKSGSNHLDPQTGIYYAYVAMIPFMWICVIISLCIGNVWLLKGGDHEVLRGSYLWRLITRKRLETERLHRAQDAWSQPKDQTNV</sequence>
<dbReference type="InterPro" id="IPR036259">
    <property type="entry name" value="MFS_trans_sf"/>
</dbReference>
<feature type="transmembrane region" description="Helical" evidence="6">
    <location>
        <begin position="438"/>
        <end position="457"/>
    </location>
</feature>
<evidence type="ECO:0000256" key="1">
    <source>
        <dbReference type="ARBA" id="ARBA00004141"/>
    </source>
</evidence>
<gene>
    <name evidence="8" type="ORF">VFPPC_16333</name>
</gene>
<dbReference type="EMBL" id="LSBJ02000005">
    <property type="protein sequence ID" value="OAQ65322.1"/>
    <property type="molecule type" value="Genomic_DNA"/>
</dbReference>
<feature type="transmembrane region" description="Helical" evidence="6">
    <location>
        <begin position="83"/>
        <end position="105"/>
    </location>
</feature>
<dbReference type="Gene3D" id="1.20.1250.20">
    <property type="entry name" value="MFS general substrate transporter like domains"/>
    <property type="match status" value="2"/>
</dbReference>
<feature type="transmembrane region" description="Helical" evidence="6">
    <location>
        <begin position="149"/>
        <end position="167"/>
    </location>
</feature>
<reference evidence="8 9" key="1">
    <citation type="journal article" date="2016" name="PLoS Pathog.">
        <title>Biosynthesis of antibiotic leucinostatins in bio-control fungus Purpureocillium lilacinum and their inhibition on phytophthora revealed by genome mining.</title>
        <authorList>
            <person name="Wang G."/>
            <person name="Liu Z."/>
            <person name="Lin R."/>
            <person name="Li E."/>
            <person name="Mao Z."/>
            <person name="Ling J."/>
            <person name="Yang Y."/>
            <person name="Yin W.B."/>
            <person name="Xie B."/>
        </authorList>
    </citation>
    <scope>NUCLEOTIDE SEQUENCE [LARGE SCALE GENOMIC DNA]</scope>
    <source>
        <strain evidence="8">170</strain>
    </source>
</reference>
<dbReference type="GO" id="GO:0005886">
    <property type="term" value="C:plasma membrane"/>
    <property type="evidence" value="ECO:0007669"/>
    <property type="project" value="TreeGrafter"/>
</dbReference>
<feature type="transmembrane region" description="Helical" evidence="6">
    <location>
        <begin position="371"/>
        <end position="390"/>
    </location>
</feature>
<dbReference type="InterPro" id="IPR020846">
    <property type="entry name" value="MFS_dom"/>
</dbReference>
<dbReference type="InterPro" id="IPR011701">
    <property type="entry name" value="MFS"/>
</dbReference>
<proteinExistence type="predicted"/>
<feature type="region of interest" description="Disordered" evidence="5">
    <location>
        <begin position="34"/>
        <end position="59"/>
    </location>
</feature>
<name>A0A179FIG6_METCM</name>
<evidence type="ECO:0000256" key="2">
    <source>
        <dbReference type="ARBA" id="ARBA00022692"/>
    </source>
</evidence>
<evidence type="ECO:0000313" key="8">
    <source>
        <dbReference type="EMBL" id="OAQ65322.1"/>
    </source>
</evidence>
<dbReference type="RefSeq" id="XP_018142636.1">
    <property type="nucleotide sequence ID" value="XM_018294086.1"/>
</dbReference>
<feature type="domain" description="Major facilitator superfamily (MFS) profile" evidence="7">
    <location>
        <begin position="83"/>
        <end position="557"/>
    </location>
</feature>
<accession>A0A179FIG6</accession>
<dbReference type="GO" id="GO:0022857">
    <property type="term" value="F:transmembrane transporter activity"/>
    <property type="evidence" value="ECO:0007669"/>
    <property type="project" value="InterPro"/>
</dbReference>
<dbReference type="GeneID" id="28858080"/>
<keyword evidence="2 6" id="KW-0812">Transmembrane</keyword>
<evidence type="ECO:0000259" key="7">
    <source>
        <dbReference type="PROSITE" id="PS50850"/>
    </source>
</evidence>
<dbReference type="OrthoDB" id="6770063at2759"/>
<evidence type="ECO:0000256" key="3">
    <source>
        <dbReference type="ARBA" id="ARBA00022989"/>
    </source>
</evidence>
<dbReference type="KEGG" id="pchm:VFPPC_16333"/>
<keyword evidence="9" id="KW-1185">Reference proteome</keyword>
<comment type="caution">
    <text evidence="8">The sequence shown here is derived from an EMBL/GenBank/DDBJ whole genome shotgun (WGS) entry which is preliminary data.</text>
</comment>
<dbReference type="SUPFAM" id="SSF103473">
    <property type="entry name" value="MFS general substrate transporter"/>
    <property type="match status" value="2"/>
</dbReference>
<feature type="transmembrane region" description="Helical" evidence="6">
    <location>
        <begin position="410"/>
        <end position="431"/>
    </location>
</feature>
<keyword evidence="3 6" id="KW-1133">Transmembrane helix</keyword>
<comment type="subcellular location">
    <subcellularLocation>
        <location evidence="1">Membrane</location>
        <topology evidence="1">Multi-pass membrane protein</topology>
    </subcellularLocation>
</comment>
<keyword evidence="4 6" id="KW-0472">Membrane</keyword>
<dbReference type="AlphaFoldDB" id="A0A179FIG6"/>
<organism evidence="8 9">
    <name type="scientific">Pochonia chlamydosporia 170</name>
    <dbReference type="NCBI Taxonomy" id="1380566"/>
    <lineage>
        <taxon>Eukaryota</taxon>
        <taxon>Fungi</taxon>
        <taxon>Dikarya</taxon>
        <taxon>Ascomycota</taxon>
        <taxon>Pezizomycotina</taxon>
        <taxon>Sordariomycetes</taxon>
        <taxon>Hypocreomycetidae</taxon>
        <taxon>Hypocreales</taxon>
        <taxon>Clavicipitaceae</taxon>
        <taxon>Pochonia</taxon>
    </lineage>
</organism>
<feature type="transmembrane region" description="Helical" evidence="6">
    <location>
        <begin position="537"/>
        <end position="562"/>
    </location>
</feature>